<evidence type="ECO:0000256" key="3">
    <source>
        <dbReference type="ARBA" id="ARBA00022692"/>
    </source>
</evidence>
<dbReference type="Pfam" id="PF02460">
    <property type="entry name" value="Patched"/>
    <property type="match status" value="1"/>
</dbReference>
<keyword evidence="4 7" id="KW-1133">Transmembrane helix</keyword>
<protein>
    <recommendedName>
        <fullName evidence="8">SSD domain-containing protein</fullName>
    </recommendedName>
</protein>
<accession>A0A085N0T5</accession>
<dbReference type="InterPro" id="IPR003392">
    <property type="entry name" value="PTHD_SSD"/>
</dbReference>
<dbReference type="GO" id="GO:0005886">
    <property type="term" value="C:plasma membrane"/>
    <property type="evidence" value="ECO:0007669"/>
    <property type="project" value="TreeGrafter"/>
</dbReference>
<feature type="transmembrane region" description="Helical" evidence="7">
    <location>
        <begin position="359"/>
        <end position="378"/>
    </location>
</feature>
<dbReference type="AlphaFoldDB" id="A0A085N0T5"/>
<keyword evidence="6" id="KW-0325">Glycoprotein</keyword>
<dbReference type="Gene3D" id="1.20.1640.10">
    <property type="entry name" value="Multidrug efflux transporter AcrB transmembrane domain"/>
    <property type="match status" value="2"/>
</dbReference>
<reference evidence="9" key="1">
    <citation type="journal article" date="2014" name="Nat. Genet.">
        <title>Genome and transcriptome of the porcine whipworm Trichuris suis.</title>
        <authorList>
            <person name="Jex A.R."/>
            <person name="Nejsum P."/>
            <person name="Schwarz E.M."/>
            <person name="Hu L."/>
            <person name="Young N.D."/>
            <person name="Hall R.S."/>
            <person name="Korhonen P.K."/>
            <person name="Liao S."/>
            <person name="Thamsborg S."/>
            <person name="Xia J."/>
            <person name="Xu P."/>
            <person name="Wang S."/>
            <person name="Scheerlinck J.P."/>
            <person name="Hofmann A."/>
            <person name="Sternberg P.W."/>
            <person name="Wang J."/>
            <person name="Gasser R.B."/>
        </authorList>
    </citation>
    <scope>NUCLEOTIDE SEQUENCE [LARGE SCALE GENOMIC DNA]</scope>
    <source>
        <strain evidence="9">DCEP-RM93F</strain>
    </source>
</reference>
<evidence type="ECO:0000256" key="6">
    <source>
        <dbReference type="ARBA" id="ARBA00023180"/>
    </source>
</evidence>
<dbReference type="GO" id="GO:0006897">
    <property type="term" value="P:endocytosis"/>
    <property type="evidence" value="ECO:0007669"/>
    <property type="project" value="TreeGrafter"/>
</dbReference>
<proteinExistence type="inferred from homology"/>
<comment type="similarity">
    <text evidence="2">Belongs to the patched family.</text>
</comment>
<dbReference type="InterPro" id="IPR000731">
    <property type="entry name" value="SSD"/>
</dbReference>
<feature type="transmembrane region" description="Helical" evidence="7">
    <location>
        <begin position="251"/>
        <end position="276"/>
    </location>
</feature>
<feature type="transmembrane region" description="Helical" evidence="7">
    <location>
        <begin position="772"/>
        <end position="793"/>
    </location>
</feature>
<feature type="transmembrane region" description="Helical" evidence="7">
    <location>
        <begin position="314"/>
        <end position="338"/>
    </location>
</feature>
<evidence type="ECO:0000256" key="2">
    <source>
        <dbReference type="ARBA" id="ARBA00005585"/>
    </source>
</evidence>
<sequence length="839" mass="94851">MDGLLRSAFEQYGLFVAHHAVAFVLYPIATTLLLSAGLSNFSQQLDLDKLYTPHGSPFEAESEAVERFWNSGDNNAKQSYLVQVLFENNGANVLRMRTLRHALNVHNFIVEQLNYTADGGELRNFWKRLCLPQQQCRYANTALLLLLKGLLQQSSSATNPNIRFRYPFMESLDLRLFIGYNIMDVDDKAGEAKIITLNYPIVTNSTTMMKEVDAFDDALRNYLSKECNKDKGLPCIHFSRSFLMQQAMKSALALVPAIGFLLLFMLGFTICSNISISKPAMDKRWEGAAGCLSSVMAILSSVGLLLYFEIPLNGTIVAVPFLAMAIGIDDTFLTIQAWKLTNPMLPPERRLSLALRDSGVAITLTSMTDIALFSIGLLSEMPAIQVFSLYTAAAMAFDYVYQMTFFSAIVYLLGRKEDKKTSLFWQCRPIQKVKPREGNIMQMKRNRKSFNLTVRTIFDAYIPLLRKPIVKLSIGIAYILYLAVAFWGCSQIRVNFTASKLVLASSPARRFSELMDHYYLKTAELHVFIQKPPDFRNDTQLMRFLEFVRILESTPYSGGPSTTNLWYHSYANYMQLNRFPKEEFYDHFSSFFQRDQFRQHLAEIRWRNESCRMGGSDCISGFYFTTNFHTEEGSKGWVRISHLWRQISFNFAEFEPIVYGARQAFIADQLTSLPPSTLQTIGAGILSLMIMTAMFIHSLTGVLLVGSMLLSTDVGVVGLLTLWDTDLDPISMINILMSLDISIEYVTHICHHYFRVKGKDAATNLHDSLMAVGWPVIQGAIATVLGVLPLTFVDYYVSKTFFKTCFLVVATGIFHAFAILPILLLSIGRTAAPPKWNSH</sequence>
<evidence type="ECO:0000313" key="9">
    <source>
        <dbReference type="EMBL" id="KFD63081.1"/>
    </source>
</evidence>
<dbReference type="InterPro" id="IPR051697">
    <property type="entry name" value="Patched_domain-protein"/>
</dbReference>
<dbReference type="SUPFAM" id="SSF82866">
    <property type="entry name" value="Multidrug efflux transporter AcrB transmembrane domain"/>
    <property type="match status" value="2"/>
</dbReference>
<organism evidence="9">
    <name type="scientific">Trichuris suis</name>
    <name type="common">pig whipworm</name>
    <dbReference type="NCBI Taxonomy" id="68888"/>
    <lineage>
        <taxon>Eukaryota</taxon>
        <taxon>Metazoa</taxon>
        <taxon>Ecdysozoa</taxon>
        <taxon>Nematoda</taxon>
        <taxon>Enoplea</taxon>
        <taxon>Dorylaimia</taxon>
        <taxon>Trichinellida</taxon>
        <taxon>Trichuridae</taxon>
        <taxon>Trichuris</taxon>
    </lineage>
</organism>
<dbReference type="PANTHER" id="PTHR10796:SF187">
    <property type="entry name" value="SSD DOMAIN-CONTAINING PROTEIN"/>
    <property type="match status" value="1"/>
</dbReference>
<evidence type="ECO:0000256" key="5">
    <source>
        <dbReference type="ARBA" id="ARBA00023136"/>
    </source>
</evidence>
<dbReference type="PROSITE" id="PS50156">
    <property type="entry name" value="SSD"/>
    <property type="match status" value="1"/>
</dbReference>
<comment type="subcellular location">
    <subcellularLocation>
        <location evidence="1">Membrane</location>
        <topology evidence="1">Multi-pass membrane protein</topology>
    </subcellularLocation>
</comment>
<evidence type="ECO:0000256" key="4">
    <source>
        <dbReference type="ARBA" id="ARBA00022989"/>
    </source>
</evidence>
<dbReference type="Proteomes" id="UP000030758">
    <property type="component" value="Unassembled WGS sequence"/>
</dbReference>
<evidence type="ECO:0000256" key="7">
    <source>
        <dbReference type="SAM" id="Phobius"/>
    </source>
</evidence>
<feature type="transmembrane region" description="Helical" evidence="7">
    <location>
        <begin position="703"/>
        <end position="723"/>
    </location>
</feature>
<feature type="transmembrane region" description="Helical" evidence="7">
    <location>
        <begin position="390"/>
        <end position="413"/>
    </location>
</feature>
<feature type="domain" description="SSD" evidence="8">
    <location>
        <begin position="252"/>
        <end position="412"/>
    </location>
</feature>
<evidence type="ECO:0000259" key="8">
    <source>
        <dbReference type="PROSITE" id="PS50156"/>
    </source>
</evidence>
<name>A0A085N0T5_9BILA</name>
<feature type="transmembrane region" description="Helical" evidence="7">
    <location>
        <begin position="805"/>
        <end position="827"/>
    </location>
</feature>
<evidence type="ECO:0000256" key="1">
    <source>
        <dbReference type="ARBA" id="ARBA00004141"/>
    </source>
</evidence>
<feature type="transmembrane region" description="Helical" evidence="7">
    <location>
        <begin position="12"/>
        <end position="34"/>
    </location>
</feature>
<keyword evidence="3 7" id="KW-0812">Transmembrane</keyword>
<dbReference type="EMBL" id="KL367581">
    <property type="protein sequence ID" value="KFD63081.1"/>
    <property type="molecule type" value="Genomic_DNA"/>
</dbReference>
<feature type="transmembrane region" description="Helical" evidence="7">
    <location>
        <begin position="469"/>
        <end position="488"/>
    </location>
</feature>
<dbReference type="GO" id="GO:0018996">
    <property type="term" value="P:molting cycle, collagen and cuticulin-based cuticle"/>
    <property type="evidence" value="ECO:0007669"/>
    <property type="project" value="TreeGrafter"/>
</dbReference>
<keyword evidence="5 7" id="KW-0472">Membrane</keyword>
<dbReference type="GO" id="GO:0030659">
    <property type="term" value="C:cytoplasmic vesicle membrane"/>
    <property type="evidence" value="ECO:0007669"/>
    <property type="project" value="TreeGrafter"/>
</dbReference>
<gene>
    <name evidence="9" type="ORF">M514_08012</name>
</gene>
<dbReference type="PANTHER" id="PTHR10796">
    <property type="entry name" value="PATCHED-RELATED"/>
    <property type="match status" value="1"/>
</dbReference>
<feature type="transmembrane region" description="Helical" evidence="7">
    <location>
        <begin position="288"/>
        <end position="308"/>
    </location>
</feature>